<evidence type="ECO:0000256" key="5">
    <source>
        <dbReference type="ARBA" id="ARBA00022842"/>
    </source>
</evidence>
<keyword evidence="2" id="KW-0479">Metal-binding</keyword>
<evidence type="ECO:0000256" key="11">
    <source>
        <dbReference type="SAM" id="MobiDB-lite"/>
    </source>
</evidence>
<dbReference type="SUPFAM" id="SSF53098">
    <property type="entry name" value="Ribonuclease H-like"/>
    <property type="match status" value="1"/>
</dbReference>
<dbReference type="GO" id="GO:0003964">
    <property type="term" value="F:RNA-directed DNA polymerase activity"/>
    <property type="evidence" value="ECO:0007669"/>
    <property type="project" value="UniProtKB-KW"/>
</dbReference>
<dbReference type="PANTHER" id="PTHR42648">
    <property type="entry name" value="TRANSPOSASE, PUTATIVE-RELATED"/>
    <property type="match status" value="1"/>
</dbReference>
<dbReference type="GO" id="GO:0046872">
    <property type="term" value="F:metal ion binding"/>
    <property type="evidence" value="ECO:0007669"/>
    <property type="project" value="UniProtKB-KW"/>
</dbReference>
<keyword evidence="8" id="KW-0239">DNA-directed DNA polymerase</keyword>
<evidence type="ECO:0000256" key="1">
    <source>
        <dbReference type="ARBA" id="ARBA00022722"/>
    </source>
</evidence>
<evidence type="ECO:0000256" key="8">
    <source>
        <dbReference type="ARBA" id="ARBA00022932"/>
    </source>
</evidence>
<name>A0A699IY37_TANCI</name>
<evidence type="ECO:0000256" key="2">
    <source>
        <dbReference type="ARBA" id="ARBA00022723"/>
    </source>
</evidence>
<sequence>MNKLVRSNLVKGLPSKNFKNDHSCVPCLKGKKHKASCKSKLVNSISKPLHTLHMDLFGPTSVSSLNHKWILRNFITEIENLKDLNVKIIKIDNGGEFRIKEMNEFYSRKARTMLADAKLLVTFWAEAVNTACYVQNRVLVIMPHNKTPYELFNERSHAIGFLRPFGCHVMILNTLDHLGKFDAKGDEGSSSTNISGTREDVHQAVKENDSPLRFIDLPNWFHEAQMVTSNETTKKDDAIPVNNAPQQEQQKVKGDKEVPKSSGNSNTTASTKNHFQGRIKLFRATIFRQCYVIRERVKDFIGDTSNAVSLNEVEADLSNLETAIQVSPTPTLRIHKDHPKSQIIGHVDTPIQTRQKTKNVDEQSFITTIHQKSNPDLLQYCLFLCFLSKEEPKKIVDALKDLSWVEAMHQELLQFKIQNVWVLVDCPSRVRPIGTKWVVKNKKDERGIVIRNKARLVAQGNTQEEGIDYEEVFAPVSKIEAIRLFLAYASYMGFTVYQMDVKSAFLYRTINEEVYVMQPPGF</sequence>
<feature type="compositionally biased region" description="Polar residues" evidence="11">
    <location>
        <begin position="261"/>
        <end position="272"/>
    </location>
</feature>
<keyword evidence="10" id="KW-0511">Multifunctional enzyme</keyword>
<feature type="compositionally biased region" description="Basic and acidic residues" evidence="11">
    <location>
        <begin position="250"/>
        <end position="259"/>
    </location>
</feature>
<keyword evidence="7" id="KW-0695">RNA-directed DNA polymerase</keyword>
<feature type="region of interest" description="Disordered" evidence="11">
    <location>
        <begin position="231"/>
        <end position="272"/>
    </location>
</feature>
<organism evidence="13">
    <name type="scientific">Tanacetum cinerariifolium</name>
    <name type="common">Dalmatian daisy</name>
    <name type="synonym">Chrysanthemum cinerariifolium</name>
    <dbReference type="NCBI Taxonomy" id="118510"/>
    <lineage>
        <taxon>Eukaryota</taxon>
        <taxon>Viridiplantae</taxon>
        <taxon>Streptophyta</taxon>
        <taxon>Embryophyta</taxon>
        <taxon>Tracheophyta</taxon>
        <taxon>Spermatophyta</taxon>
        <taxon>Magnoliopsida</taxon>
        <taxon>eudicotyledons</taxon>
        <taxon>Gunneridae</taxon>
        <taxon>Pentapetalae</taxon>
        <taxon>asterids</taxon>
        <taxon>campanulids</taxon>
        <taxon>Asterales</taxon>
        <taxon>Asteraceae</taxon>
        <taxon>Asteroideae</taxon>
        <taxon>Anthemideae</taxon>
        <taxon>Anthemidinae</taxon>
        <taxon>Tanacetum</taxon>
    </lineage>
</organism>
<keyword evidence="6" id="KW-0229">DNA integration</keyword>
<dbReference type="Pfam" id="PF07727">
    <property type="entry name" value="RVT_2"/>
    <property type="match status" value="1"/>
</dbReference>
<evidence type="ECO:0000256" key="3">
    <source>
        <dbReference type="ARBA" id="ARBA00022759"/>
    </source>
</evidence>
<dbReference type="GO" id="GO:0004519">
    <property type="term" value="F:endonuclease activity"/>
    <property type="evidence" value="ECO:0007669"/>
    <property type="project" value="UniProtKB-KW"/>
</dbReference>
<dbReference type="InterPro" id="IPR013103">
    <property type="entry name" value="RVT_2"/>
</dbReference>
<evidence type="ECO:0000256" key="6">
    <source>
        <dbReference type="ARBA" id="ARBA00022908"/>
    </source>
</evidence>
<evidence type="ECO:0000256" key="7">
    <source>
        <dbReference type="ARBA" id="ARBA00022918"/>
    </source>
</evidence>
<dbReference type="AlphaFoldDB" id="A0A699IY37"/>
<dbReference type="GO" id="GO:0003887">
    <property type="term" value="F:DNA-directed DNA polymerase activity"/>
    <property type="evidence" value="ECO:0007669"/>
    <property type="project" value="UniProtKB-KW"/>
</dbReference>
<comment type="caution">
    <text evidence="13">The sequence shown here is derived from an EMBL/GenBank/DDBJ whole genome shotgun (WGS) entry which is preliminary data.</text>
</comment>
<evidence type="ECO:0000259" key="12">
    <source>
        <dbReference type="Pfam" id="PF07727"/>
    </source>
</evidence>
<dbReference type="PANTHER" id="PTHR42648:SF11">
    <property type="entry name" value="TRANSPOSON TY4-P GAG-POL POLYPROTEIN"/>
    <property type="match status" value="1"/>
</dbReference>
<proteinExistence type="predicted"/>
<keyword evidence="1" id="KW-0540">Nuclease</keyword>
<evidence type="ECO:0000256" key="9">
    <source>
        <dbReference type="ARBA" id="ARBA00023172"/>
    </source>
</evidence>
<dbReference type="EMBL" id="BKCJ010346665">
    <property type="protein sequence ID" value="GEZ95113.1"/>
    <property type="molecule type" value="Genomic_DNA"/>
</dbReference>
<dbReference type="InterPro" id="IPR039537">
    <property type="entry name" value="Retrotran_Ty1/copia-like"/>
</dbReference>
<keyword evidence="4" id="KW-0378">Hydrolase</keyword>
<dbReference type="GO" id="GO:0015074">
    <property type="term" value="P:DNA integration"/>
    <property type="evidence" value="ECO:0007669"/>
    <property type="project" value="UniProtKB-KW"/>
</dbReference>
<gene>
    <name evidence="13" type="ORF">Tci_567086</name>
</gene>
<dbReference type="GO" id="GO:0016787">
    <property type="term" value="F:hydrolase activity"/>
    <property type="evidence" value="ECO:0007669"/>
    <property type="project" value="UniProtKB-KW"/>
</dbReference>
<keyword evidence="8" id="KW-0548">Nucleotidyltransferase</keyword>
<keyword evidence="5" id="KW-0460">Magnesium</keyword>
<dbReference type="InterPro" id="IPR012337">
    <property type="entry name" value="RNaseH-like_sf"/>
</dbReference>
<reference evidence="13" key="1">
    <citation type="journal article" date="2019" name="Sci. Rep.">
        <title>Draft genome of Tanacetum cinerariifolium, the natural source of mosquito coil.</title>
        <authorList>
            <person name="Yamashiro T."/>
            <person name="Shiraishi A."/>
            <person name="Satake H."/>
            <person name="Nakayama K."/>
        </authorList>
    </citation>
    <scope>NUCLEOTIDE SEQUENCE</scope>
</reference>
<accession>A0A699IY37</accession>
<evidence type="ECO:0000313" key="13">
    <source>
        <dbReference type="EMBL" id="GEZ95113.1"/>
    </source>
</evidence>
<keyword evidence="3" id="KW-0255">Endonuclease</keyword>
<dbReference type="GO" id="GO:0006310">
    <property type="term" value="P:DNA recombination"/>
    <property type="evidence" value="ECO:0007669"/>
    <property type="project" value="UniProtKB-KW"/>
</dbReference>
<keyword evidence="9" id="KW-0233">DNA recombination</keyword>
<keyword evidence="8" id="KW-0808">Transferase</keyword>
<evidence type="ECO:0000256" key="10">
    <source>
        <dbReference type="ARBA" id="ARBA00023268"/>
    </source>
</evidence>
<evidence type="ECO:0000256" key="4">
    <source>
        <dbReference type="ARBA" id="ARBA00022801"/>
    </source>
</evidence>
<feature type="domain" description="Reverse transcriptase Ty1/copia-type" evidence="12">
    <location>
        <begin position="419"/>
        <end position="522"/>
    </location>
</feature>
<protein>
    <recommendedName>
        <fullName evidence="12">Reverse transcriptase Ty1/copia-type domain-containing protein</fullName>
    </recommendedName>
</protein>